<gene>
    <name evidence="1" type="ORF">HINF_LOCUS37183</name>
    <name evidence="2" type="ORF">HINF_LOCUS49029</name>
</gene>
<comment type="caution">
    <text evidence="1">The sequence shown here is derived from an EMBL/GenBank/DDBJ whole genome shotgun (WGS) entry which is preliminary data.</text>
</comment>
<dbReference type="EMBL" id="CAXDID020000228">
    <property type="protein sequence ID" value="CAL6060029.1"/>
    <property type="molecule type" value="Genomic_DNA"/>
</dbReference>
<organism evidence="1">
    <name type="scientific">Hexamita inflata</name>
    <dbReference type="NCBI Taxonomy" id="28002"/>
    <lineage>
        <taxon>Eukaryota</taxon>
        <taxon>Metamonada</taxon>
        <taxon>Diplomonadida</taxon>
        <taxon>Hexamitidae</taxon>
        <taxon>Hexamitinae</taxon>
        <taxon>Hexamita</taxon>
    </lineage>
</organism>
<name>A0AA86Q1L0_9EUKA</name>
<protein>
    <submittedName>
        <fullName evidence="2">Hypothetical_protein</fullName>
    </submittedName>
</protein>
<dbReference type="AlphaFoldDB" id="A0AA86Q1L0"/>
<proteinExistence type="predicted"/>
<accession>A0AA86Q1L0</accession>
<sequence>MILTKLHLKSNVHKFELKQFGLFSYYIVELSVYVQCPAPFINKCVAVQTVIFQLTHCYQLGTLAVRRKHNRFNKSQVPQLFYNLRKISQLQSSSWTQCQKFDFDSIKEDLDFNFIFDLLLFHEPIRQLNYNIQDISSNKSKCQSKMLGTSDLDPYGNTLAFRGAKENYLNNLWKFQNLKVAFKITGLNIK</sequence>
<dbReference type="Proteomes" id="UP001642409">
    <property type="component" value="Unassembled WGS sequence"/>
</dbReference>
<evidence type="ECO:0000313" key="2">
    <source>
        <dbReference type="EMBL" id="CAL6060029.1"/>
    </source>
</evidence>
<keyword evidence="3" id="KW-1185">Reference proteome</keyword>
<reference evidence="2 3" key="2">
    <citation type="submission" date="2024-07" db="EMBL/GenBank/DDBJ databases">
        <authorList>
            <person name="Akdeniz Z."/>
        </authorList>
    </citation>
    <scope>NUCLEOTIDE SEQUENCE [LARGE SCALE GENOMIC DNA]</scope>
</reference>
<reference evidence="1" key="1">
    <citation type="submission" date="2023-06" db="EMBL/GenBank/DDBJ databases">
        <authorList>
            <person name="Kurt Z."/>
        </authorList>
    </citation>
    <scope>NUCLEOTIDE SEQUENCE</scope>
</reference>
<evidence type="ECO:0000313" key="1">
    <source>
        <dbReference type="EMBL" id="CAI9949538.1"/>
    </source>
</evidence>
<evidence type="ECO:0000313" key="3">
    <source>
        <dbReference type="Proteomes" id="UP001642409"/>
    </source>
</evidence>
<dbReference type="EMBL" id="CATOUU010000800">
    <property type="protein sequence ID" value="CAI9949538.1"/>
    <property type="molecule type" value="Genomic_DNA"/>
</dbReference>